<dbReference type="InterPro" id="IPR018391">
    <property type="entry name" value="PQQ_b-propeller_rpt"/>
</dbReference>
<feature type="domain" description="Pyrrolo-quinoline quinone repeat" evidence="2">
    <location>
        <begin position="23"/>
        <end position="112"/>
    </location>
</feature>
<evidence type="ECO:0000259" key="2">
    <source>
        <dbReference type="Pfam" id="PF13360"/>
    </source>
</evidence>
<gene>
    <name evidence="3" type="ORF">OI18_21400</name>
</gene>
<dbReference type="PANTHER" id="PTHR44394:SF1">
    <property type="entry name" value="BETA-ALANINE-ACTIVATING ENZYME"/>
    <property type="match status" value="1"/>
</dbReference>
<keyword evidence="1" id="KW-0732">Signal</keyword>
<organism evidence="3 4">
    <name type="scientific">Flavihumibacter solisilvae</name>
    <dbReference type="NCBI Taxonomy" id="1349421"/>
    <lineage>
        <taxon>Bacteria</taxon>
        <taxon>Pseudomonadati</taxon>
        <taxon>Bacteroidota</taxon>
        <taxon>Chitinophagia</taxon>
        <taxon>Chitinophagales</taxon>
        <taxon>Chitinophagaceae</taxon>
        <taxon>Flavihumibacter</taxon>
    </lineage>
</organism>
<feature type="chain" id="PRO_5002151597" description="Pyrrolo-quinoline quinone repeat domain-containing protein" evidence="1">
    <location>
        <begin position="20"/>
        <end position="397"/>
    </location>
</feature>
<dbReference type="SUPFAM" id="SSF50998">
    <property type="entry name" value="Quinoprotein alcohol dehydrogenase-like"/>
    <property type="match status" value="2"/>
</dbReference>
<dbReference type="Proteomes" id="UP000031408">
    <property type="component" value="Unassembled WGS sequence"/>
</dbReference>
<protein>
    <recommendedName>
        <fullName evidence="2">Pyrrolo-quinoline quinone repeat domain-containing protein</fullName>
    </recommendedName>
</protein>
<dbReference type="InterPro" id="IPR015943">
    <property type="entry name" value="WD40/YVTN_repeat-like_dom_sf"/>
</dbReference>
<comment type="caution">
    <text evidence="3">The sequence shown here is derived from an EMBL/GenBank/DDBJ whole genome shotgun (WGS) entry which is preliminary data.</text>
</comment>
<dbReference type="AlphaFoldDB" id="A0A0C1IET7"/>
<dbReference type="SMART" id="SM00564">
    <property type="entry name" value="PQQ"/>
    <property type="match status" value="7"/>
</dbReference>
<keyword evidence="4" id="KW-1185">Reference proteome</keyword>
<dbReference type="PANTHER" id="PTHR44394">
    <property type="entry name" value="BETA-ALANINE-ACTIVATING ENZYME"/>
    <property type="match status" value="1"/>
</dbReference>
<dbReference type="InterPro" id="IPR052091">
    <property type="entry name" value="Beta-ala_Activ/Resist"/>
</dbReference>
<dbReference type="RefSeq" id="WP_039143875.1">
    <property type="nucleotide sequence ID" value="NZ_JSVC01000032.1"/>
</dbReference>
<proteinExistence type="predicted"/>
<sequence>MKKLVILQLTICLSLLLAAQDLRSLWKFQTRGMIFGSPATDGNLAYVGSTDSTLYAIEIATGKECWQFSTGGAIRSDALVSGQSVYIYSGNGQLYKLVLQTGKLIWSFKSAREKQVDQWDYYHSSPVLAGDRLIFGNGNGNIYALDTLTGRKLWSFPTSGAVHASPAVSGDTVFAGSYDGHLYALNVKTGKLIWKFKTVGDRYFPAGAIQKAVTLYKDAVVFGSRDFNIYAVDKQKGTGFWNWKEKGSWIVASPHLLQDNLYFGTSDSHRFYCIDAGSGEIKWNISVPMRVYGTAASADSIIYFGCFDGKLYGVDEREGKILRTFQTDGSKRNYATVFDDNGHFRKGFVLYGPDMEITEKAILDLGSVTGTPLIYKRQIIFGSTDGFLYALSLDGPN</sequence>
<dbReference type="GO" id="GO:0043041">
    <property type="term" value="P:amino acid activation for nonribosomal peptide biosynthetic process"/>
    <property type="evidence" value="ECO:0007669"/>
    <property type="project" value="TreeGrafter"/>
</dbReference>
<name>A0A0C1IET7_9BACT</name>
<dbReference type="Pfam" id="PF13360">
    <property type="entry name" value="PQQ_2"/>
    <property type="match status" value="2"/>
</dbReference>
<dbReference type="EMBL" id="JSVC01000032">
    <property type="protein sequence ID" value="KIC92680.1"/>
    <property type="molecule type" value="Genomic_DNA"/>
</dbReference>
<dbReference type="OrthoDB" id="7012117at2"/>
<feature type="signal peptide" evidence="1">
    <location>
        <begin position="1"/>
        <end position="19"/>
    </location>
</feature>
<feature type="domain" description="Pyrrolo-quinoline quinone repeat" evidence="2">
    <location>
        <begin position="126"/>
        <end position="242"/>
    </location>
</feature>
<dbReference type="InterPro" id="IPR011047">
    <property type="entry name" value="Quinoprotein_ADH-like_sf"/>
</dbReference>
<dbReference type="STRING" id="1349421.OI18_21400"/>
<dbReference type="InterPro" id="IPR002372">
    <property type="entry name" value="PQQ_rpt_dom"/>
</dbReference>
<evidence type="ECO:0000313" key="4">
    <source>
        <dbReference type="Proteomes" id="UP000031408"/>
    </source>
</evidence>
<dbReference type="Gene3D" id="2.130.10.10">
    <property type="entry name" value="YVTN repeat-like/Quinoprotein amine dehydrogenase"/>
    <property type="match status" value="3"/>
</dbReference>
<evidence type="ECO:0000256" key="1">
    <source>
        <dbReference type="SAM" id="SignalP"/>
    </source>
</evidence>
<accession>A0A0C1IET7</accession>
<reference evidence="3 4" key="1">
    <citation type="submission" date="2014-11" db="EMBL/GenBank/DDBJ databases">
        <title>Genome sequence of Flavihumibacter solisilvae 3-3.</title>
        <authorList>
            <person name="Zhou G."/>
            <person name="Li M."/>
            <person name="Wang G."/>
        </authorList>
    </citation>
    <scope>NUCLEOTIDE SEQUENCE [LARGE SCALE GENOMIC DNA]</scope>
    <source>
        <strain evidence="3 4">3-3</strain>
    </source>
</reference>
<evidence type="ECO:0000313" key="3">
    <source>
        <dbReference type="EMBL" id="KIC92680.1"/>
    </source>
</evidence>